<protein>
    <submittedName>
        <fullName evidence="1">Uncharacterized protein</fullName>
    </submittedName>
</protein>
<accession>A0A0F8XQL7</accession>
<dbReference type="AlphaFoldDB" id="A0A0F8XQL7"/>
<reference evidence="1" key="1">
    <citation type="journal article" date="2015" name="Nature">
        <title>Complex archaea that bridge the gap between prokaryotes and eukaryotes.</title>
        <authorList>
            <person name="Spang A."/>
            <person name="Saw J.H."/>
            <person name="Jorgensen S.L."/>
            <person name="Zaremba-Niedzwiedzka K."/>
            <person name="Martijn J."/>
            <person name="Lind A.E."/>
            <person name="van Eijk R."/>
            <person name="Schleper C."/>
            <person name="Guy L."/>
            <person name="Ettema T.J."/>
        </authorList>
    </citation>
    <scope>NUCLEOTIDE SEQUENCE</scope>
</reference>
<sequence>MAKIKRATPGDVVCMVWKDHYRVHNRSMGGGPMLVESFGRVAEHTDEGIALLQNRVTNHQEIGAEECMDGQFVLDCDIVSIEVIA</sequence>
<gene>
    <name evidence="1" type="ORF">LCGC14_2915540</name>
</gene>
<proteinExistence type="predicted"/>
<comment type="caution">
    <text evidence="1">The sequence shown here is derived from an EMBL/GenBank/DDBJ whole genome shotgun (WGS) entry which is preliminary data.</text>
</comment>
<organism evidence="1">
    <name type="scientific">marine sediment metagenome</name>
    <dbReference type="NCBI Taxonomy" id="412755"/>
    <lineage>
        <taxon>unclassified sequences</taxon>
        <taxon>metagenomes</taxon>
        <taxon>ecological metagenomes</taxon>
    </lineage>
</organism>
<evidence type="ECO:0000313" key="1">
    <source>
        <dbReference type="EMBL" id="KKK71278.1"/>
    </source>
</evidence>
<dbReference type="EMBL" id="LAZR01057810">
    <property type="protein sequence ID" value="KKK71278.1"/>
    <property type="molecule type" value="Genomic_DNA"/>
</dbReference>
<name>A0A0F8XQL7_9ZZZZ</name>